<feature type="transmembrane region" description="Helical" evidence="2">
    <location>
        <begin position="6"/>
        <end position="25"/>
    </location>
</feature>
<keyword evidence="2" id="KW-1133">Transmembrane helix</keyword>
<evidence type="ECO:0000313" key="3">
    <source>
        <dbReference type="EMBL" id="MFD6791890.1"/>
    </source>
</evidence>
<evidence type="ECO:0000313" key="4">
    <source>
        <dbReference type="Proteomes" id="UP001598673"/>
    </source>
</evidence>
<evidence type="ECO:0000256" key="1">
    <source>
        <dbReference type="SAM" id="MobiDB-lite"/>
    </source>
</evidence>
<gene>
    <name evidence="3" type="ORF">ACFWGY_00965</name>
</gene>
<dbReference type="RefSeq" id="WP_258936478.1">
    <property type="nucleotide sequence ID" value="NZ_JANBBF010000009.1"/>
</dbReference>
<dbReference type="Proteomes" id="UP001598673">
    <property type="component" value="Unassembled WGS sequence"/>
</dbReference>
<proteinExistence type="predicted"/>
<comment type="caution">
    <text evidence="3">The sequence shown here is derived from an EMBL/GenBank/DDBJ whole genome shotgun (WGS) entry which is preliminary data.</text>
</comment>
<feature type="region of interest" description="Disordered" evidence="1">
    <location>
        <begin position="30"/>
        <end position="67"/>
    </location>
</feature>
<dbReference type="EMBL" id="JBHXCV010000001">
    <property type="protein sequence ID" value="MFD6791890.1"/>
    <property type="molecule type" value="Genomic_DNA"/>
</dbReference>
<accession>A0ABW6FW85</accession>
<keyword evidence="4" id="KW-1185">Reference proteome</keyword>
<organism evidence="3 4">
    <name type="scientific">Prauserella salsuginis</name>
    <dbReference type="NCBI Taxonomy" id="387889"/>
    <lineage>
        <taxon>Bacteria</taxon>
        <taxon>Bacillati</taxon>
        <taxon>Actinomycetota</taxon>
        <taxon>Actinomycetes</taxon>
        <taxon>Pseudonocardiales</taxon>
        <taxon>Pseudonocardiaceae</taxon>
        <taxon>Prauserella</taxon>
        <taxon>Prauserella salsuginis group</taxon>
    </lineage>
</organism>
<keyword evidence="2" id="KW-0472">Membrane</keyword>
<evidence type="ECO:0000256" key="2">
    <source>
        <dbReference type="SAM" id="Phobius"/>
    </source>
</evidence>
<name>A0ABW6FW85_9PSEU</name>
<reference evidence="3 4" key="1">
    <citation type="submission" date="2024-09" db="EMBL/GenBank/DDBJ databases">
        <title>The Natural Products Discovery Center: Release of the First 8490 Sequenced Strains for Exploring Actinobacteria Biosynthetic Diversity.</title>
        <authorList>
            <person name="Kalkreuter E."/>
            <person name="Kautsar S.A."/>
            <person name="Yang D."/>
            <person name="Bader C.D."/>
            <person name="Teijaro C.N."/>
            <person name="Fluegel L."/>
            <person name="Davis C.M."/>
            <person name="Simpson J.R."/>
            <person name="Lauterbach L."/>
            <person name="Steele A.D."/>
            <person name="Gui C."/>
            <person name="Meng S."/>
            <person name="Li G."/>
            <person name="Viehrig K."/>
            <person name="Ye F."/>
            <person name="Su P."/>
            <person name="Kiefer A.F."/>
            <person name="Nichols A."/>
            <person name="Cepeda A.J."/>
            <person name="Yan W."/>
            <person name="Fan B."/>
            <person name="Jiang Y."/>
            <person name="Adhikari A."/>
            <person name="Zheng C.-J."/>
            <person name="Schuster L."/>
            <person name="Cowan T.M."/>
            <person name="Smanski M.J."/>
            <person name="Chevrette M.G."/>
            <person name="De Carvalho L.P.S."/>
            <person name="Shen B."/>
        </authorList>
    </citation>
    <scope>NUCLEOTIDE SEQUENCE [LARGE SCALE GENOMIC DNA]</scope>
    <source>
        <strain evidence="3 4">NPDC060353</strain>
    </source>
</reference>
<sequence>MSMTIWIWVLVGLGSVAVVLAVLMTRPSRTPRAGSYPAPQTGSGQPPPEGQPLGTGQPAAAGPDPIGVAAAAPAMPLEHRMKPYDALRDCRVWFDDRALRWSLRASSRMIHITMGTGEIPLSQITGIRLVDIQQGAQPQLNPNIQVPPGPAVAVATPQGEACFAAENPQLLAAQLGARLRALGVAGWTG</sequence>
<keyword evidence="2" id="KW-0812">Transmembrane</keyword>
<protein>
    <submittedName>
        <fullName evidence="3">Uncharacterized protein</fullName>
    </submittedName>
</protein>